<evidence type="ECO:0000313" key="1">
    <source>
        <dbReference type="EMBL" id="MBM7592122.1"/>
    </source>
</evidence>
<comment type="caution">
    <text evidence="1">The sequence shown here is derived from an EMBL/GenBank/DDBJ whole genome shotgun (WGS) entry which is preliminary data.</text>
</comment>
<evidence type="ECO:0000313" key="2">
    <source>
        <dbReference type="Proteomes" id="UP000717624"/>
    </source>
</evidence>
<name>A0A938Y5W0_9BACL</name>
<organism evidence="1 2">
    <name type="scientific">Brevibacillus fulvus</name>
    <dbReference type="NCBI Taxonomy" id="1125967"/>
    <lineage>
        <taxon>Bacteria</taxon>
        <taxon>Bacillati</taxon>
        <taxon>Bacillota</taxon>
        <taxon>Bacilli</taxon>
        <taxon>Bacillales</taxon>
        <taxon>Paenibacillaceae</taxon>
        <taxon>Brevibacillus</taxon>
    </lineage>
</organism>
<sequence>MEQYYLIYQEANDEECLLTVQPYTDEQKLAEALNQLEAQNITDYTLIKGKKMKATLKVAVELHELEEEEQSSP</sequence>
<dbReference type="RefSeq" id="WP_420829104.1">
    <property type="nucleotide sequence ID" value="NZ_BAABIN010000018.1"/>
</dbReference>
<dbReference type="AlphaFoldDB" id="A0A938Y5W0"/>
<keyword evidence="2" id="KW-1185">Reference proteome</keyword>
<gene>
    <name evidence="1" type="ORF">JOD01_003778</name>
</gene>
<accession>A0A938Y5W0</accession>
<reference evidence="1" key="1">
    <citation type="submission" date="2021-01" db="EMBL/GenBank/DDBJ databases">
        <title>Genomic Encyclopedia of Type Strains, Phase IV (KMG-IV): sequencing the most valuable type-strain genomes for metagenomic binning, comparative biology and taxonomic classification.</title>
        <authorList>
            <person name="Goeker M."/>
        </authorList>
    </citation>
    <scope>NUCLEOTIDE SEQUENCE</scope>
    <source>
        <strain evidence="1">DSM 25523</strain>
    </source>
</reference>
<dbReference type="EMBL" id="JAFBEB010000020">
    <property type="protein sequence ID" value="MBM7592122.1"/>
    <property type="molecule type" value="Genomic_DNA"/>
</dbReference>
<proteinExistence type="predicted"/>
<protein>
    <submittedName>
        <fullName evidence="1">Phosphatase</fullName>
    </submittedName>
</protein>
<dbReference type="Proteomes" id="UP000717624">
    <property type="component" value="Unassembled WGS sequence"/>
</dbReference>